<feature type="transmembrane region" description="Helical" evidence="8">
    <location>
        <begin position="127"/>
        <end position="147"/>
    </location>
</feature>
<feature type="transmembrane region" description="Helical" evidence="8">
    <location>
        <begin position="364"/>
        <end position="384"/>
    </location>
</feature>
<keyword evidence="4" id="KW-0808">Transferase</keyword>
<name>A0A1F7H178_9BACT</name>
<feature type="transmembrane region" description="Helical" evidence="8">
    <location>
        <begin position="98"/>
        <end position="120"/>
    </location>
</feature>
<keyword evidence="7 8" id="KW-0472">Membrane</keyword>
<feature type="transmembrane region" description="Helical" evidence="8">
    <location>
        <begin position="66"/>
        <end position="86"/>
    </location>
</feature>
<evidence type="ECO:0000256" key="4">
    <source>
        <dbReference type="ARBA" id="ARBA00022679"/>
    </source>
</evidence>
<dbReference type="Pfam" id="PF13231">
    <property type="entry name" value="PMT_2"/>
    <property type="match status" value="1"/>
</dbReference>
<feature type="transmembrane region" description="Helical" evidence="8">
    <location>
        <begin position="286"/>
        <end position="306"/>
    </location>
</feature>
<proteinExistence type="predicted"/>
<evidence type="ECO:0000259" key="9">
    <source>
        <dbReference type="Pfam" id="PF13231"/>
    </source>
</evidence>
<dbReference type="GO" id="GO:0005886">
    <property type="term" value="C:plasma membrane"/>
    <property type="evidence" value="ECO:0007669"/>
    <property type="project" value="UniProtKB-SubCell"/>
</dbReference>
<feature type="transmembrane region" description="Helical" evidence="8">
    <location>
        <begin position="221"/>
        <end position="240"/>
    </location>
</feature>
<reference evidence="10 11" key="1">
    <citation type="journal article" date="2016" name="Nat. Commun.">
        <title>Thousands of microbial genomes shed light on interconnected biogeochemical processes in an aquifer system.</title>
        <authorList>
            <person name="Anantharaman K."/>
            <person name="Brown C.T."/>
            <person name="Hug L.A."/>
            <person name="Sharon I."/>
            <person name="Castelle C.J."/>
            <person name="Probst A.J."/>
            <person name="Thomas B.C."/>
            <person name="Singh A."/>
            <person name="Wilkins M.J."/>
            <person name="Karaoz U."/>
            <person name="Brodie E.L."/>
            <person name="Williams K.H."/>
            <person name="Hubbard S.S."/>
            <person name="Banfield J.F."/>
        </authorList>
    </citation>
    <scope>NUCLEOTIDE SEQUENCE [LARGE SCALE GENOMIC DNA]</scope>
</reference>
<dbReference type="InterPro" id="IPR050297">
    <property type="entry name" value="LipidA_mod_glycosyltrf_83"/>
</dbReference>
<evidence type="ECO:0000313" key="11">
    <source>
        <dbReference type="Proteomes" id="UP000177159"/>
    </source>
</evidence>
<dbReference type="Proteomes" id="UP000177159">
    <property type="component" value="Unassembled WGS sequence"/>
</dbReference>
<evidence type="ECO:0000256" key="2">
    <source>
        <dbReference type="ARBA" id="ARBA00022475"/>
    </source>
</evidence>
<feature type="transmembrane region" description="Helical" evidence="8">
    <location>
        <begin position="312"/>
        <end position="330"/>
    </location>
</feature>
<protein>
    <recommendedName>
        <fullName evidence="9">Glycosyltransferase RgtA/B/C/D-like domain-containing protein</fullName>
    </recommendedName>
</protein>
<dbReference type="GO" id="GO:0016763">
    <property type="term" value="F:pentosyltransferase activity"/>
    <property type="evidence" value="ECO:0007669"/>
    <property type="project" value="TreeGrafter"/>
</dbReference>
<keyword evidence="6 8" id="KW-1133">Transmembrane helix</keyword>
<evidence type="ECO:0000256" key="3">
    <source>
        <dbReference type="ARBA" id="ARBA00022676"/>
    </source>
</evidence>
<dbReference type="PANTHER" id="PTHR33908:SF11">
    <property type="entry name" value="MEMBRANE PROTEIN"/>
    <property type="match status" value="1"/>
</dbReference>
<evidence type="ECO:0000256" key="6">
    <source>
        <dbReference type="ARBA" id="ARBA00022989"/>
    </source>
</evidence>
<keyword evidence="5 8" id="KW-0812">Transmembrane</keyword>
<evidence type="ECO:0000256" key="7">
    <source>
        <dbReference type="ARBA" id="ARBA00023136"/>
    </source>
</evidence>
<keyword evidence="3" id="KW-0328">Glycosyltransferase</keyword>
<dbReference type="EMBL" id="MFZM01000001">
    <property type="protein sequence ID" value="OGK24803.1"/>
    <property type="molecule type" value="Genomic_DNA"/>
</dbReference>
<dbReference type="GO" id="GO:0009103">
    <property type="term" value="P:lipopolysaccharide biosynthetic process"/>
    <property type="evidence" value="ECO:0007669"/>
    <property type="project" value="UniProtKB-ARBA"/>
</dbReference>
<gene>
    <name evidence="10" type="ORF">A3C24_00680</name>
</gene>
<accession>A0A1F7H178</accession>
<dbReference type="PANTHER" id="PTHR33908">
    <property type="entry name" value="MANNOSYLTRANSFERASE YKCB-RELATED"/>
    <property type="match status" value="1"/>
</dbReference>
<comment type="caution">
    <text evidence="10">The sequence shown here is derived from an EMBL/GenBank/DDBJ whole genome shotgun (WGS) entry which is preliminary data.</text>
</comment>
<keyword evidence="2" id="KW-1003">Cell membrane</keyword>
<dbReference type="AlphaFoldDB" id="A0A1F7H178"/>
<dbReference type="InterPro" id="IPR038731">
    <property type="entry name" value="RgtA/B/C-like"/>
</dbReference>
<feature type="transmembrane region" description="Helical" evidence="8">
    <location>
        <begin position="190"/>
        <end position="209"/>
    </location>
</feature>
<comment type="subcellular location">
    <subcellularLocation>
        <location evidence="1">Cell membrane</location>
        <topology evidence="1">Multi-pass membrane protein</topology>
    </subcellularLocation>
</comment>
<evidence type="ECO:0000256" key="5">
    <source>
        <dbReference type="ARBA" id="ARBA00022692"/>
    </source>
</evidence>
<evidence type="ECO:0000256" key="8">
    <source>
        <dbReference type="SAM" id="Phobius"/>
    </source>
</evidence>
<feature type="transmembrane region" description="Helical" evidence="8">
    <location>
        <begin position="22"/>
        <end position="45"/>
    </location>
</feature>
<feature type="transmembrane region" description="Helical" evidence="8">
    <location>
        <begin position="337"/>
        <end position="358"/>
    </location>
</feature>
<evidence type="ECO:0000256" key="1">
    <source>
        <dbReference type="ARBA" id="ARBA00004651"/>
    </source>
</evidence>
<evidence type="ECO:0000313" key="10">
    <source>
        <dbReference type="EMBL" id="OGK24803.1"/>
    </source>
</evidence>
<feature type="domain" description="Glycosyltransferase RgtA/B/C/D-like" evidence="9">
    <location>
        <begin position="80"/>
        <end position="237"/>
    </location>
</feature>
<organism evidence="10 11">
    <name type="scientific">Candidatus Roizmanbacteria bacterium RIFCSPHIGHO2_02_FULL_37_24</name>
    <dbReference type="NCBI Taxonomy" id="1802037"/>
    <lineage>
        <taxon>Bacteria</taxon>
        <taxon>Candidatus Roizmaniibacteriota</taxon>
    </lineage>
</organism>
<sequence length="490" mass="56959">MNLVYHIFTKLKTWSQDPFNRIFILILLFGILLRFYQLEGFVTFLGDQGRDAIILKRIVTFEHFPAIGAPSSVGQVFLGPFYYYFIAPWLFFSGFNPIGPAIGVAFFSSIFLVIAYVAITELFNKKVALVSVFLLAFSEVLINFSRFSWNPNLLPLASFLLFYVLVKGLKDHDVKKFVISGALFSISIQLHYVSLALTMPIVLVLIHYLYVNRKRTSKNLIPIFAMGVSFFILSLPLLVFDLRHSFLNSKNFITLFTDSKSIAGSGFQEIFNTFTALNVFAFRQNFHAFFSLLLLILLILSMIFTWKQKRQLSLLILFFLIGLLITSFYTGRKIPHYFGALYSYYYIIIAYFVTQIFWNKKLGIFLVMFLIGFIFMNIQGYSFLFNHPNNQIQKAQEVARLIDQNISINRYQVTSLPHQYSDSTYRYFLEIWKKRPIEKDSLEKAEELFVVCEDECTPIGDPQWDIAYFAPREIIGTWDVANVKLYKLIR</sequence>